<evidence type="ECO:0000256" key="1">
    <source>
        <dbReference type="SAM" id="Phobius"/>
    </source>
</evidence>
<feature type="transmembrane region" description="Helical" evidence="1">
    <location>
        <begin position="171"/>
        <end position="190"/>
    </location>
</feature>
<keyword evidence="1" id="KW-0812">Transmembrane</keyword>
<accession>A0A923IDT5</accession>
<dbReference type="PROSITE" id="PS50887">
    <property type="entry name" value="GGDEF"/>
    <property type="match status" value="1"/>
</dbReference>
<dbReference type="NCBIfam" id="TIGR00277">
    <property type="entry name" value="HDIG"/>
    <property type="match status" value="1"/>
</dbReference>
<dbReference type="Gene3D" id="1.10.3210.10">
    <property type="entry name" value="Hypothetical protein af1432"/>
    <property type="match status" value="1"/>
</dbReference>
<feature type="transmembrane region" description="Helical" evidence="1">
    <location>
        <begin position="131"/>
        <end position="151"/>
    </location>
</feature>
<feature type="transmembrane region" description="Helical" evidence="1">
    <location>
        <begin position="65"/>
        <end position="88"/>
    </location>
</feature>
<dbReference type="AlphaFoldDB" id="A0A923IDT5"/>
<dbReference type="PROSITE" id="PS51831">
    <property type="entry name" value="HD"/>
    <property type="match status" value="1"/>
</dbReference>
<keyword evidence="6" id="KW-1185">Reference proteome</keyword>
<dbReference type="InterPro" id="IPR000160">
    <property type="entry name" value="GGDEF_dom"/>
</dbReference>
<feature type="domain" description="GGDEF" evidence="2">
    <location>
        <begin position="498"/>
        <end position="632"/>
    </location>
</feature>
<dbReference type="SUPFAM" id="SSF109604">
    <property type="entry name" value="HD-domain/PDEase-like"/>
    <property type="match status" value="1"/>
</dbReference>
<evidence type="ECO:0000313" key="6">
    <source>
        <dbReference type="Proteomes" id="UP000659630"/>
    </source>
</evidence>
<dbReference type="SUPFAM" id="SSF55073">
    <property type="entry name" value="Nucleotide cyclase"/>
    <property type="match status" value="1"/>
</dbReference>
<dbReference type="Pfam" id="PF16927">
    <property type="entry name" value="HisKA_7TM"/>
    <property type="match status" value="1"/>
</dbReference>
<name>A0A923IDT5_9FIRM</name>
<comment type="caution">
    <text evidence="5">The sequence shown here is derived from an EMBL/GenBank/DDBJ whole genome shotgun (WGS) entry which is preliminary data.</text>
</comment>
<feature type="transmembrane region" description="Helical" evidence="1">
    <location>
        <begin position="6"/>
        <end position="29"/>
    </location>
</feature>
<dbReference type="Pfam" id="PF13487">
    <property type="entry name" value="HD_5"/>
    <property type="match status" value="1"/>
</dbReference>
<feature type="transmembrane region" description="Helical" evidence="1">
    <location>
        <begin position="196"/>
        <end position="214"/>
    </location>
</feature>
<dbReference type="SMART" id="SM00267">
    <property type="entry name" value="GGDEF"/>
    <property type="match status" value="1"/>
</dbReference>
<dbReference type="InterPro" id="IPR006675">
    <property type="entry name" value="HDIG_dom"/>
</dbReference>
<evidence type="ECO:0000259" key="3">
    <source>
        <dbReference type="PROSITE" id="PS51831"/>
    </source>
</evidence>
<dbReference type="InterPro" id="IPR029016">
    <property type="entry name" value="GAF-like_dom_sf"/>
</dbReference>
<dbReference type="Proteomes" id="UP000659630">
    <property type="component" value="Unassembled WGS sequence"/>
</dbReference>
<dbReference type="CDD" id="cd00077">
    <property type="entry name" value="HDc"/>
    <property type="match status" value="1"/>
</dbReference>
<dbReference type="PANTHER" id="PTHR43155">
    <property type="entry name" value="CYCLIC DI-GMP PHOSPHODIESTERASE PA4108-RELATED"/>
    <property type="match status" value="1"/>
</dbReference>
<proteinExistence type="predicted"/>
<protein>
    <submittedName>
        <fullName evidence="5">Diguanylate cyclase</fullName>
    </submittedName>
</protein>
<dbReference type="InterPro" id="IPR031621">
    <property type="entry name" value="HisKA_7TM"/>
</dbReference>
<dbReference type="InterPro" id="IPR006674">
    <property type="entry name" value="HD_domain"/>
</dbReference>
<feature type="domain" description="HD-GYP" evidence="4">
    <location>
        <begin position="649"/>
        <end position="844"/>
    </location>
</feature>
<dbReference type="InterPro" id="IPR029787">
    <property type="entry name" value="Nucleotide_cyclase"/>
</dbReference>
<dbReference type="InterPro" id="IPR037522">
    <property type="entry name" value="HD_GYP_dom"/>
</dbReference>
<keyword evidence="1" id="KW-0472">Membrane</keyword>
<dbReference type="InterPro" id="IPR043128">
    <property type="entry name" value="Rev_trsase/Diguanyl_cyclase"/>
</dbReference>
<feature type="transmembrane region" description="Helical" evidence="1">
    <location>
        <begin position="100"/>
        <end position="119"/>
    </location>
</feature>
<keyword evidence="1" id="KW-1133">Transmembrane helix</keyword>
<dbReference type="SUPFAM" id="SSF55781">
    <property type="entry name" value="GAF domain-like"/>
    <property type="match status" value="1"/>
</dbReference>
<organism evidence="5 6">
    <name type="scientific">Anaerofilum hominis</name>
    <dbReference type="NCBI Taxonomy" id="2763016"/>
    <lineage>
        <taxon>Bacteria</taxon>
        <taxon>Bacillati</taxon>
        <taxon>Bacillota</taxon>
        <taxon>Clostridia</taxon>
        <taxon>Eubacteriales</taxon>
        <taxon>Oscillospiraceae</taxon>
        <taxon>Anaerofilum</taxon>
    </lineage>
</organism>
<sequence length="846" mass="95254">MSLNQRLFIIVPLISALCNIFLLLTVLSAKKNKQIYAFMELLCAFTAWCTGSLFMRLTVYPGPEFWYEVSIMGIFLTPFFVYNFMYCFTESKGGFVRGTLFASWVVVTALNLFHVFITSPRVVEEAGERRFEYGVSPAVIVPILLVVVTLWEAWRLAYKSVREDRVPLSQFTPMIAGVAVMFACTVAAVLPQMVSLPVDTFSCGINAICLYYALYKKRMIQLRGIASNGPAYLVSAVLTTLVLIAGYQPMEAFYERYFSNYQEYKVIVFAVGFSLVTMAVYSAVRRLMSNLFVKGQENQEAQLKQFSSAINKTLKLDEILELYRDFLQRNLPGRTARVFLYQPGAGGYQVADCTNSALAKGDFIAGDNPLVPWLKSYNHGVSYAEFQRTRIYRSLWEEEKRRFAEMHISFILPVVCDDELTAITTFSDESGQGRARELSFREVTFLESMAAVLSMALKNASLYAAIENKARRDPLTNLFNRGYFEECIRRDFELCRHDSLSLLMISFDDFHLYNELYGTTEGDRILRRFGEQLTALVGPRGTVARYGGKDFAVSLPFCTASVAETLARQARDWLRYEVSSAPEKTKKFLTFSAGICAYPVSAASVEELFTYANMAVYTAKSNGKNRVVLYDPEQNRQDTDSNFQEKRALADNCAATIYALTAAIDAKDHYTFNHSNNVAEYASVLAAAIPLDAEHVEIIRQAGLLHDIGKIGIPEAILSKTTRLTKEEYEVMKQHVEGSIAMIRYLPSLDYVIPSAIGHHERWDGKGYPRGIAGETIPIGARCLCLADSFDAMVSKRSYKEAMSVEQALQEIRRNLGTQFDPDLGLLFIRLVEEGRIQPHVSAGED</sequence>
<dbReference type="Pfam" id="PF00990">
    <property type="entry name" value="GGDEF"/>
    <property type="match status" value="1"/>
</dbReference>
<evidence type="ECO:0000313" key="5">
    <source>
        <dbReference type="EMBL" id="MBC5580562.1"/>
    </source>
</evidence>
<dbReference type="RefSeq" id="WP_186886907.1">
    <property type="nucleotide sequence ID" value="NZ_JACONZ010000001.1"/>
</dbReference>
<evidence type="ECO:0000259" key="4">
    <source>
        <dbReference type="PROSITE" id="PS51832"/>
    </source>
</evidence>
<dbReference type="PROSITE" id="PS51832">
    <property type="entry name" value="HD_GYP"/>
    <property type="match status" value="1"/>
</dbReference>
<evidence type="ECO:0000259" key="2">
    <source>
        <dbReference type="PROSITE" id="PS50887"/>
    </source>
</evidence>
<dbReference type="EMBL" id="JACONZ010000001">
    <property type="protein sequence ID" value="MBC5580562.1"/>
    <property type="molecule type" value="Genomic_DNA"/>
</dbReference>
<dbReference type="Gene3D" id="3.30.450.40">
    <property type="match status" value="1"/>
</dbReference>
<gene>
    <name evidence="5" type="ORF">H8S23_03490</name>
</gene>
<dbReference type="SMART" id="SM00471">
    <property type="entry name" value="HDc"/>
    <property type="match status" value="1"/>
</dbReference>
<feature type="domain" description="HD" evidence="3">
    <location>
        <begin position="671"/>
        <end position="793"/>
    </location>
</feature>
<dbReference type="CDD" id="cd01949">
    <property type="entry name" value="GGDEF"/>
    <property type="match status" value="1"/>
</dbReference>
<feature type="transmembrane region" description="Helical" evidence="1">
    <location>
        <begin position="266"/>
        <end position="284"/>
    </location>
</feature>
<dbReference type="Gene3D" id="3.30.70.270">
    <property type="match status" value="1"/>
</dbReference>
<dbReference type="InterPro" id="IPR003607">
    <property type="entry name" value="HD/PDEase_dom"/>
</dbReference>
<reference evidence="5" key="1">
    <citation type="submission" date="2020-08" db="EMBL/GenBank/DDBJ databases">
        <title>Genome public.</title>
        <authorList>
            <person name="Liu C."/>
            <person name="Sun Q."/>
        </authorList>
    </citation>
    <scope>NUCLEOTIDE SEQUENCE</scope>
    <source>
        <strain evidence="5">BX8</strain>
    </source>
</reference>
<dbReference type="NCBIfam" id="TIGR00254">
    <property type="entry name" value="GGDEF"/>
    <property type="match status" value="1"/>
</dbReference>